<evidence type="ECO:0000256" key="5">
    <source>
        <dbReference type="ARBA" id="ARBA00048539"/>
    </source>
</evidence>
<dbReference type="InterPro" id="IPR012094">
    <property type="entry name" value="tRNA_Ile_lys_synt"/>
</dbReference>
<accession>A0A037ZEZ6</accession>
<comment type="catalytic activity">
    <reaction evidence="5 6">
        <text>cytidine(34) in tRNA(Ile2) + L-lysine + ATP = lysidine(34) in tRNA(Ile2) + AMP + diphosphate + H(+)</text>
        <dbReference type="Rhea" id="RHEA:43744"/>
        <dbReference type="Rhea" id="RHEA-COMP:10625"/>
        <dbReference type="Rhea" id="RHEA-COMP:10670"/>
        <dbReference type="ChEBI" id="CHEBI:15378"/>
        <dbReference type="ChEBI" id="CHEBI:30616"/>
        <dbReference type="ChEBI" id="CHEBI:32551"/>
        <dbReference type="ChEBI" id="CHEBI:33019"/>
        <dbReference type="ChEBI" id="CHEBI:82748"/>
        <dbReference type="ChEBI" id="CHEBI:83665"/>
        <dbReference type="ChEBI" id="CHEBI:456215"/>
        <dbReference type="EC" id="6.3.4.19"/>
    </reaction>
</comment>
<dbReference type="Pfam" id="PF01171">
    <property type="entry name" value="ATP_bind_3"/>
    <property type="match status" value="1"/>
</dbReference>
<reference evidence="8 9" key="1">
    <citation type="submission" date="2014-03" db="EMBL/GenBank/DDBJ databases">
        <title>Draft Genome Sequence of Actibacterium mucosum KCTC 23349, a Marine Alphaproteobacterium with Complex Ionic Requirements Isolated from Mediterranean Seawater at Malvarrosa Beach, Valencia, Spain.</title>
        <authorList>
            <person name="Arahal D.R."/>
            <person name="Shao Z."/>
            <person name="Lai Q."/>
            <person name="Pujalte M.J."/>
        </authorList>
    </citation>
    <scope>NUCLEOTIDE SEQUENCE [LARGE SCALE GENOMIC DNA]</scope>
    <source>
        <strain evidence="8 9">KCTC 23349</strain>
    </source>
</reference>
<proteinExistence type="inferred from homology"/>
<comment type="subcellular location">
    <subcellularLocation>
        <location evidence="6">Cytoplasm</location>
    </subcellularLocation>
</comment>
<dbReference type="GO" id="GO:0005524">
    <property type="term" value="F:ATP binding"/>
    <property type="evidence" value="ECO:0007669"/>
    <property type="project" value="UniProtKB-UniRule"/>
</dbReference>
<evidence type="ECO:0000256" key="4">
    <source>
        <dbReference type="ARBA" id="ARBA00022840"/>
    </source>
</evidence>
<organism evidence="8 9">
    <name type="scientific">Actibacterium mucosum KCTC 23349</name>
    <dbReference type="NCBI Taxonomy" id="1454373"/>
    <lineage>
        <taxon>Bacteria</taxon>
        <taxon>Pseudomonadati</taxon>
        <taxon>Pseudomonadota</taxon>
        <taxon>Alphaproteobacteria</taxon>
        <taxon>Rhodobacterales</taxon>
        <taxon>Roseobacteraceae</taxon>
        <taxon>Actibacterium</taxon>
    </lineage>
</organism>
<comment type="function">
    <text evidence="6">Ligates lysine onto the cytidine present at position 34 of the AUA codon-specific tRNA(Ile) that contains the anticodon CAU, in an ATP-dependent manner. Cytidine is converted to lysidine, thus changing the amino acid specificity of the tRNA from methionine to isoleucine.</text>
</comment>
<dbReference type="EC" id="6.3.4.19" evidence="6"/>
<dbReference type="NCBIfam" id="TIGR02432">
    <property type="entry name" value="lysidine_TilS_N"/>
    <property type="match status" value="1"/>
</dbReference>
<keyword evidence="1 6" id="KW-0436">Ligase</keyword>
<keyword evidence="4 6" id="KW-0067">ATP-binding</keyword>
<keyword evidence="2 6" id="KW-0819">tRNA processing</keyword>
<gene>
    <name evidence="6" type="primary">tilS</name>
    <name evidence="8" type="ORF">ACMU_04180</name>
</gene>
<evidence type="ECO:0000313" key="8">
    <source>
        <dbReference type="EMBL" id="KAJ54101.1"/>
    </source>
</evidence>
<comment type="domain">
    <text evidence="6">The N-terminal region contains the highly conserved SGGXDS motif, predicted to be a P-loop motif involved in ATP binding.</text>
</comment>
<evidence type="ECO:0000259" key="7">
    <source>
        <dbReference type="Pfam" id="PF01171"/>
    </source>
</evidence>
<protein>
    <recommendedName>
        <fullName evidence="6">tRNA(Ile)-lysidine synthase</fullName>
        <ecNumber evidence="6">6.3.4.19</ecNumber>
    </recommendedName>
    <alternativeName>
        <fullName evidence="6">tRNA(Ile)-2-lysyl-cytidine synthase</fullName>
    </alternativeName>
    <alternativeName>
        <fullName evidence="6">tRNA(Ile)-lysidine synthetase</fullName>
    </alternativeName>
</protein>
<dbReference type="CDD" id="cd01992">
    <property type="entry name" value="TilS_N"/>
    <property type="match status" value="1"/>
</dbReference>
<feature type="domain" description="tRNA(Ile)-lysidine/2-thiocytidine synthase N-terminal" evidence="7">
    <location>
        <begin position="24"/>
        <end position="196"/>
    </location>
</feature>
<dbReference type="SUPFAM" id="SSF52402">
    <property type="entry name" value="Adenine nucleotide alpha hydrolases-like"/>
    <property type="match status" value="1"/>
</dbReference>
<evidence type="ECO:0000256" key="1">
    <source>
        <dbReference type="ARBA" id="ARBA00022598"/>
    </source>
</evidence>
<dbReference type="AlphaFoldDB" id="A0A037ZEZ6"/>
<sequence length="410" mass="44215">MNADNLTTQFCQGLGVALHGPLGLAVSGGGDSMAMLDIAARVSGVDLHVVTVNHGLRAEAADEAAMVARRCAELNIPHRTLHWQHEGIDGNLQDQARRARYRLIAEWAAQHGIPAIALAHTQDDVAETFLMRLSRGAGVDGLAAMSARWDADGVTWLRPLLAVGRQDLRAYLTNKGLSWVEDPSNTDPAFLRVRARAALASLGIEAETLASVARNMTTARDTLRYVAAQAAKRIVRLEAGGLVFDRAALQDEQPETARRMIQAAVLFLTGADYVPRAGKLSTFVAEVLAGRQATLYGCIALPQGDVTRLTREYNAVRDTVAEPGSLWDGMWRLTTDAPPLETQIRALGPDGLLQCPNWRETGIPRLALLASPSVWRQETLISAPVAGLSNGWTATLATNRVSFAAFLLSH</sequence>
<dbReference type="GO" id="GO:0032267">
    <property type="term" value="F:tRNA(Ile)-lysidine synthase activity"/>
    <property type="evidence" value="ECO:0007669"/>
    <property type="project" value="UniProtKB-EC"/>
</dbReference>
<dbReference type="HAMAP" id="MF_01161">
    <property type="entry name" value="tRNA_Ile_lys_synt"/>
    <property type="match status" value="1"/>
</dbReference>
<dbReference type="EMBL" id="JFKE01000011">
    <property type="protein sequence ID" value="KAJ54101.1"/>
    <property type="molecule type" value="Genomic_DNA"/>
</dbReference>
<comment type="similarity">
    <text evidence="6">Belongs to the tRNA(Ile)-lysidine synthase family.</text>
</comment>
<dbReference type="Gene3D" id="3.40.50.620">
    <property type="entry name" value="HUPs"/>
    <property type="match status" value="1"/>
</dbReference>
<comment type="caution">
    <text evidence="8">The sequence shown here is derived from an EMBL/GenBank/DDBJ whole genome shotgun (WGS) entry which is preliminary data.</text>
</comment>
<dbReference type="RefSeq" id="WP_081805595.1">
    <property type="nucleotide sequence ID" value="NZ_JFKE01000011.1"/>
</dbReference>
<evidence type="ECO:0000256" key="6">
    <source>
        <dbReference type="HAMAP-Rule" id="MF_01161"/>
    </source>
</evidence>
<name>A0A037ZEZ6_9RHOB</name>
<dbReference type="GO" id="GO:0006400">
    <property type="term" value="P:tRNA modification"/>
    <property type="evidence" value="ECO:0007669"/>
    <property type="project" value="UniProtKB-UniRule"/>
</dbReference>
<evidence type="ECO:0000313" key="9">
    <source>
        <dbReference type="Proteomes" id="UP000026249"/>
    </source>
</evidence>
<evidence type="ECO:0000256" key="2">
    <source>
        <dbReference type="ARBA" id="ARBA00022694"/>
    </source>
</evidence>
<feature type="binding site" evidence="6">
    <location>
        <begin position="27"/>
        <end position="32"/>
    </location>
    <ligand>
        <name>ATP</name>
        <dbReference type="ChEBI" id="CHEBI:30616"/>
    </ligand>
</feature>
<dbReference type="InterPro" id="IPR011063">
    <property type="entry name" value="TilS/TtcA_N"/>
</dbReference>
<keyword evidence="3 6" id="KW-0547">Nucleotide-binding</keyword>
<keyword evidence="6" id="KW-0963">Cytoplasm</keyword>
<dbReference type="InterPro" id="IPR014729">
    <property type="entry name" value="Rossmann-like_a/b/a_fold"/>
</dbReference>
<dbReference type="GO" id="GO:0005737">
    <property type="term" value="C:cytoplasm"/>
    <property type="evidence" value="ECO:0007669"/>
    <property type="project" value="UniProtKB-SubCell"/>
</dbReference>
<dbReference type="Proteomes" id="UP000026249">
    <property type="component" value="Unassembled WGS sequence"/>
</dbReference>
<dbReference type="STRING" id="1454373.ACMU_04180"/>
<dbReference type="PANTHER" id="PTHR43033">
    <property type="entry name" value="TRNA(ILE)-LYSIDINE SYNTHASE-RELATED"/>
    <property type="match status" value="1"/>
</dbReference>
<evidence type="ECO:0000256" key="3">
    <source>
        <dbReference type="ARBA" id="ARBA00022741"/>
    </source>
</evidence>
<keyword evidence="9" id="KW-1185">Reference proteome</keyword>
<dbReference type="InterPro" id="IPR012795">
    <property type="entry name" value="tRNA_Ile_lys_synt_N"/>
</dbReference>
<dbReference type="PANTHER" id="PTHR43033:SF1">
    <property type="entry name" value="TRNA(ILE)-LYSIDINE SYNTHASE-RELATED"/>
    <property type="match status" value="1"/>
</dbReference>